<name>B6K1X7_SCHJY</name>
<dbReference type="GO" id="GO:0035974">
    <property type="term" value="C:meiotic spindle pole body"/>
    <property type="evidence" value="ECO:0007669"/>
    <property type="project" value="EnsemblFungi"/>
</dbReference>
<dbReference type="JaponicusDB" id="SJAG_05260">
    <property type="gene designation" value="bqt1"/>
</dbReference>
<organism evidence="1 3">
    <name type="scientific">Schizosaccharomyces japonicus (strain yFS275 / FY16936)</name>
    <name type="common">Fission yeast</name>
    <dbReference type="NCBI Taxonomy" id="402676"/>
    <lineage>
        <taxon>Eukaryota</taxon>
        <taxon>Fungi</taxon>
        <taxon>Dikarya</taxon>
        <taxon>Ascomycota</taxon>
        <taxon>Taphrinomycotina</taxon>
        <taxon>Schizosaccharomycetes</taxon>
        <taxon>Schizosaccharomycetales</taxon>
        <taxon>Schizosaccharomycetaceae</taxon>
        <taxon>Schizosaccharomyces</taxon>
    </lineage>
</organism>
<dbReference type="GO" id="GO:0110092">
    <property type="term" value="C:nucleus leading edge"/>
    <property type="evidence" value="ECO:0007669"/>
    <property type="project" value="EnsemblFungi"/>
</dbReference>
<evidence type="ECO:0000313" key="2">
    <source>
        <dbReference type="JaponicusDB" id="SJAG_05260"/>
    </source>
</evidence>
<protein>
    <submittedName>
        <fullName evidence="1">Bouquet formation protein Bqt1</fullName>
    </submittedName>
</protein>
<dbReference type="RefSeq" id="XP_002173451.1">
    <property type="nucleotide sequence ID" value="XM_002173415.2"/>
</dbReference>
<keyword evidence="3" id="KW-1185">Reference proteome</keyword>
<sequence>MHFLASHLLTFQQNDIYYLTQVALYTESPICNHGNCRDAQILKHRFLRIALQGIEELYATLPNIWQYAVLSSSNEAGKEVLIREEPIPQTNKTIQYCILPWERQLRGYKAMLLHKQKKRKLVKRLEKWRICINNH</sequence>
<dbReference type="GO" id="GO:0032121">
    <property type="term" value="P:meiotic attachment of telomeric heterochromatin to spindle pole body"/>
    <property type="evidence" value="ECO:0007669"/>
    <property type="project" value="EnsemblFungi"/>
</dbReference>
<dbReference type="VEuPathDB" id="FungiDB:SJAG_05260"/>
<dbReference type="EMBL" id="KE651166">
    <property type="protein sequence ID" value="EEB07158.1"/>
    <property type="molecule type" value="Genomic_DNA"/>
</dbReference>
<dbReference type="GO" id="GO:0140445">
    <property type="term" value="C:chromosome, telomeric repeat region"/>
    <property type="evidence" value="ECO:0007669"/>
    <property type="project" value="EnsemblFungi"/>
</dbReference>
<evidence type="ECO:0000313" key="1">
    <source>
        <dbReference type="EMBL" id="EEB07158.1"/>
    </source>
</evidence>
<proteinExistence type="predicted"/>
<dbReference type="GO" id="GO:0030674">
    <property type="term" value="F:protein-macromolecule adaptor activity"/>
    <property type="evidence" value="ECO:0007669"/>
    <property type="project" value="EnsemblFungi"/>
</dbReference>
<gene>
    <name evidence="2" type="primary">bqt1</name>
    <name evidence="1" type="ORF">SJAG_05260</name>
</gene>
<dbReference type="AlphaFoldDB" id="B6K1X7"/>
<dbReference type="OrthoDB" id="245697at2759"/>
<evidence type="ECO:0000313" key="3">
    <source>
        <dbReference type="Proteomes" id="UP000001744"/>
    </source>
</evidence>
<dbReference type="Proteomes" id="UP000001744">
    <property type="component" value="Unassembled WGS sequence"/>
</dbReference>
<dbReference type="HOGENOM" id="CLU_1918310_0_0_1"/>
<dbReference type="OMA" id="EFRIHYY"/>
<dbReference type="STRING" id="402676.B6K1X7"/>
<reference evidence="1 3" key="1">
    <citation type="journal article" date="2011" name="Science">
        <title>Comparative functional genomics of the fission yeasts.</title>
        <authorList>
            <person name="Rhind N."/>
            <person name="Chen Z."/>
            <person name="Yassour M."/>
            <person name="Thompson D.A."/>
            <person name="Haas B.J."/>
            <person name="Habib N."/>
            <person name="Wapinski I."/>
            <person name="Roy S."/>
            <person name="Lin M.F."/>
            <person name="Heiman D.I."/>
            <person name="Young S.K."/>
            <person name="Furuya K."/>
            <person name="Guo Y."/>
            <person name="Pidoux A."/>
            <person name="Chen H.M."/>
            <person name="Robbertse B."/>
            <person name="Goldberg J.M."/>
            <person name="Aoki K."/>
            <person name="Bayne E.H."/>
            <person name="Berlin A.M."/>
            <person name="Desjardins C.A."/>
            <person name="Dobbs E."/>
            <person name="Dukaj L."/>
            <person name="Fan L."/>
            <person name="FitzGerald M.G."/>
            <person name="French C."/>
            <person name="Gujja S."/>
            <person name="Hansen K."/>
            <person name="Keifenheim D."/>
            <person name="Levin J.Z."/>
            <person name="Mosher R.A."/>
            <person name="Mueller C.A."/>
            <person name="Pfiffner J."/>
            <person name="Priest M."/>
            <person name="Russ C."/>
            <person name="Smialowska A."/>
            <person name="Swoboda P."/>
            <person name="Sykes S.M."/>
            <person name="Vaughn M."/>
            <person name="Vengrova S."/>
            <person name="Yoder R."/>
            <person name="Zeng Q."/>
            <person name="Allshire R."/>
            <person name="Baulcombe D."/>
            <person name="Birren B.W."/>
            <person name="Brown W."/>
            <person name="Ekwall K."/>
            <person name="Kellis M."/>
            <person name="Leatherwood J."/>
            <person name="Levin H."/>
            <person name="Margalit H."/>
            <person name="Martienssen R."/>
            <person name="Nieduszynski C.A."/>
            <person name="Spatafora J.W."/>
            <person name="Friedman N."/>
            <person name="Dalgaard J.Z."/>
            <person name="Baumann P."/>
            <person name="Niki H."/>
            <person name="Regev A."/>
            <person name="Nusbaum C."/>
        </authorList>
    </citation>
    <scope>NUCLEOTIDE SEQUENCE [LARGE SCALE GENOMIC DNA]</scope>
    <source>
        <strain evidence="3">yFS275 / FY16936</strain>
    </source>
</reference>
<accession>B6K1X7</accession>
<dbReference type="GeneID" id="7050214"/>